<name>A0A8S5NQ90_9CAUD</name>
<protein>
    <submittedName>
        <fullName evidence="1">Uncharacterized protein</fullName>
    </submittedName>
</protein>
<reference evidence="1" key="1">
    <citation type="journal article" date="2021" name="Proc. Natl. Acad. Sci. U.S.A.">
        <title>A Catalog of Tens of Thousands of Viruses from Human Metagenomes Reveals Hidden Associations with Chronic Diseases.</title>
        <authorList>
            <person name="Tisza M.J."/>
            <person name="Buck C.B."/>
        </authorList>
    </citation>
    <scope>NUCLEOTIDE SEQUENCE</scope>
    <source>
        <strain evidence="1">Ctj3P51</strain>
    </source>
</reference>
<dbReference type="EMBL" id="BK015217">
    <property type="protein sequence ID" value="DAD96442.1"/>
    <property type="molecule type" value="Genomic_DNA"/>
</dbReference>
<accession>A0A8S5NQ90</accession>
<proteinExistence type="predicted"/>
<evidence type="ECO:0000313" key="1">
    <source>
        <dbReference type="EMBL" id="DAD96442.1"/>
    </source>
</evidence>
<sequence length="108" mass="12988">MTNFEYLRKLAYHAACLDERDDRSFCFETNRIRIEHDQNESSIYYVLTDKMTGEKIFRYTIGFDDDNCESEYIDQINPAVDLSGYALVEPEDFDDGWFYDLHLYVKYF</sequence>
<organism evidence="1">
    <name type="scientific">Myoviridae sp. ctj3P51</name>
    <dbReference type="NCBI Taxonomy" id="2826687"/>
    <lineage>
        <taxon>Viruses</taxon>
        <taxon>Duplodnaviria</taxon>
        <taxon>Heunggongvirae</taxon>
        <taxon>Uroviricota</taxon>
        <taxon>Caudoviricetes</taxon>
    </lineage>
</organism>